<sequence length="264" mass="28693">MTTAYTDRTKLRTGAYADERPLETRRAIYEYRRPRLDLVGEVVHRLRDIPAGVVADVGCGSGAYTKALRERRSDLTVLAVDFSPGMVGHAGGPGFVADAMALPLAEDSCSAVLALHMLYHVPDPAAAVAEFGRVLRPDGSCLIIGNGADDKIEFIRLWRQALRDVLGGDPEGDIFGSSILRFGDMDALAREVFPSVERVEYFGGTIVPDPAPVIAFIDSTRHLNDHPEFDAVRDRAAEIVTETVAREGAFTFTNHLGVIRGLPC</sequence>
<protein>
    <submittedName>
        <fullName evidence="2">SAM-dependent methyltransferase</fullName>
    </submittedName>
</protein>
<feature type="domain" description="Methyltransferase type 11" evidence="1">
    <location>
        <begin position="56"/>
        <end position="143"/>
    </location>
</feature>
<evidence type="ECO:0000313" key="3">
    <source>
        <dbReference type="Proteomes" id="UP000548476"/>
    </source>
</evidence>
<dbReference type="RefSeq" id="WP_184786585.1">
    <property type="nucleotide sequence ID" value="NZ_BONT01000013.1"/>
</dbReference>
<evidence type="ECO:0000259" key="1">
    <source>
        <dbReference type="Pfam" id="PF08241"/>
    </source>
</evidence>
<reference evidence="2 3" key="1">
    <citation type="submission" date="2020-08" db="EMBL/GenBank/DDBJ databases">
        <title>Genomic Encyclopedia of Type Strains, Phase IV (KMG-IV): sequencing the most valuable type-strain genomes for metagenomic binning, comparative biology and taxonomic classification.</title>
        <authorList>
            <person name="Goeker M."/>
        </authorList>
    </citation>
    <scope>NUCLEOTIDE SEQUENCE [LARGE SCALE GENOMIC DNA]</scope>
    <source>
        <strain evidence="2 3">YIM 65646</strain>
    </source>
</reference>
<evidence type="ECO:0000313" key="2">
    <source>
        <dbReference type="EMBL" id="MBB6033704.1"/>
    </source>
</evidence>
<dbReference type="InterPro" id="IPR050508">
    <property type="entry name" value="Methyltransf_Superfamily"/>
</dbReference>
<dbReference type="GO" id="GO:0032259">
    <property type="term" value="P:methylation"/>
    <property type="evidence" value="ECO:0007669"/>
    <property type="project" value="UniProtKB-KW"/>
</dbReference>
<dbReference type="Gene3D" id="3.40.50.150">
    <property type="entry name" value="Vaccinia Virus protein VP39"/>
    <property type="match status" value="1"/>
</dbReference>
<dbReference type="InterPro" id="IPR029063">
    <property type="entry name" value="SAM-dependent_MTases_sf"/>
</dbReference>
<dbReference type="PANTHER" id="PTHR42912">
    <property type="entry name" value="METHYLTRANSFERASE"/>
    <property type="match status" value="1"/>
</dbReference>
<dbReference type="Proteomes" id="UP000548476">
    <property type="component" value="Unassembled WGS sequence"/>
</dbReference>
<keyword evidence="3" id="KW-1185">Reference proteome</keyword>
<organism evidence="2 3">
    <name type="scientific">Phytomonospora endophytica</name>
    <dbReference type="NCBI Taxonomy" id="714109"/>
    <lineage>
        <taxon>Bacteria</taxon>
        <taxon>Bacillati</taxon>
        <taxon>Actinomycetota</taxon>
        <taxon>Actinomycetes</taxon>
        <taxon>Micromonosporales</taxon>
        <taxon>Micromonosporaceae</taxon>
        <taxon>Phytomonospora</taxon>
    </lineage>
</organism>
<name>A0A841FD21_9ACTN</name>
<proteinExistence type="predicted"/>
<dbReference type="Pfam" id="PF08241">
    <property type="entry name" value="Methyltransf_11"/>
    <property type="match status" value="1"/>
</dbReference>
<dbReference type="GO" id="GO:0008757">
    <property type="term" value="F:S-adenosylmethionine-dependent methyltransferase activity"/>
    <property type="evidence" value="ECO:0007669"/>
    <property type="project" value="InterPro"/>
</dbReference>
<dbReference type="AlphaFoldDB" id="A0A841FD21"/>
<gene>
    <name evidence="2" type="ORF">HNR73_001554</name>
</gene>
<dbReference type="EMBL" id="JACHGT010000003">
    <property type="protein sequence ID" value="MBB6033704.1"/>
    <property type="molecule type" value="Genomic_DNA"/>
</dbReference>
<comment type="caution">
    <text evidence="2">The sequence shown here is derived from an EMBL/GenBank/DDBJ whole genome shotgun (WGS) entry which is preliminary data.</text>
</comment>
<accession>A0A841FD21</accession>
<dbReference type="InterPro" id="IPR013216">
    <property type="entry name" value="Methyltransf_11"/>
</dbReference>
<dbReference type="CDD" id="cd02440">
    <property type="entry name" value="AdoMet_MTases"/>
    <property type="match status" value="1"/>
</dbReference>
<keyword evidence="2" id="KW-0808">Transferase</keyword>
<keyword evidence="2" id="KW-0489">Methyltransferase</keyword>
<dbReference type="SUPFAM" id="SSF53335">
    <property type="entry name" value="S-adenosyl-L-methionine-dependent methyltransferases"/>
    <property type="match status" value="1"/>
</dbReference>